<dbReference type="InterPro" id="IPR008397">
    <property type="entry name" value="Alginate_lyase_dom"/>
</dbReference>
<accession>A0ABR1IXB0</accession>
<dbReference type="Pfam" id="PF05426">
    <property type="entry name" value="Alginate_lyase"/>
    <property type="match status" value="1"/>
</dbReference>
<feature type="domain" description="Alginate lyase" evidence="4">
    <location>
        <begin position="105"/>
        <end position="232"/>
    </location>
</feature>
<evidence type="ECO:0000256" key="1">
    <source>
        <dbReference type="ARBA" id="ARBA00022729"/>
    </source>
</evidence>
<dbReference type="SUPFAM" id="SSF48230">
    <property type="entry name" value="Chondroitin AC/alginate lyase"/>
    <property type="match status" value="1"/>
</dbReference>
<keyword evidence="2" id="KW-0456">Lyase</keyword>
<organism evidence="5 6">
    <name type="scientific">Marasmiellus scandens</name>
    <dbReference type="NCBI Taxonomy" id="2682957"/>
    <lineage>
        <taxon>Eukaryota</taxon>
        <taxon>Fungi</taxon>
        <taxon>Dikarya</taxon>
        <taxon>Basidiomycota</taxon>
        <taxon>Agaricomycotina</taxon>
        <taxon>Agaricomycetes</taxon>
        <taxon>Agaricomycetidae</taxon>
        <taxon>Agaricales</taxon>
        <taxon>Marasmiineae</taxon>
        <taxon>Omphalotaceae</taxon>
        <taxon>Marasmiellus</taxon>
    </lineage>
</organism>
<reference evidence="5 6" key="1">
    <citation type="submission" date="2024-01" db="EMBL/GenBank/DDBJ databases">
        <title>A draft genome for the cacao thread blight pathogen Marasmiellus scandens.</title>
        <authorList>
            <person name="Baruah I.K."/>
            <person name="Leung J."/>
            <person name="Bukari Y."/>
            <person name="Amoako-Attah I."/>
            <person name="Meinhardt L.W."/>
            <person name="Bailey B.A."/>
            <person name="Cohen S.P."/>
        </authorList>
    </citation>
    <scope>NUCLEOTIDE SEQUENCE [LARGE SCALE GENOMIC DNA]</scope>
    <source>
        <strain evidence="5 6">GH-19</strain>
    </source>
</reference>
<evidence type="ECO:0000256" key="2">
    <source>
        <dbReference type="ARBA" id="ARBA00023239"/>
    </source>
</evidence>
<protein>
    <recommendedName>
        <fullName evidence="4">Alginate lyase domain-containing protein</fullName>
    </recommendedName>
</protein>
<evidence type="ECO:0000313" key="5">
    <source>
        <dbReference type="EMBL" id="KAK7443762.1"/>
    </source>
</evidence>
<feature type="signal peptide" evidence="3">
    <location>
        <begin position="1"/>
        <end position="26"/>
    </location>
</feature>
<dbReference type="InterPro" id="IPR008929">
    <property type="entry name" value="Chondroitin_lyas"/>
</dbReference>
<name>A0ABR1IXB0_9AGAR</name>
<dbReference type="EMBL" id="JBANRG010000053">
    <property type="protein sequence ID" value="KAK7443762.1"/>
    <property type="molecule type" value="Genomic_DNA"/>
</dbReference>
<sequence length="399" mass="43269">MFTKVSFTLLALTLSQLFAAVIGVHASNITSRAPSTFKHPGVLIDREQLDFVKAKVQSGAQPWTDAYNAMLSDSLASLSRNPSPTATVQCGPTSTPDIGCTAERQDALAAYAMSLAWYISGSAQYAQKAISYMNAWAKTIKGHELSNAPLQTGWAGAGWTRAAEIIRWTDAGWAASDVTAFENMLRNVYLPTVIKGSQSNGNWELVMLEAALGISVFLEDKSSYDTAMNKFLGRVPAYIYLLSDGDTPKTAPGSGLDTRSKIVNYWQGQSTFQANGIAQETCRDFVHTGYGLSSISHIAETSRIQGNDLYTGDVGERLRYGLGFHSQFEMGTAKPSWLCVNKDLKLGLGPTTEVGFNALHTRLGNAMTNTQALTERQRPAGTNHLFVGWETLTHAENTA</sequence>
<keyword evidence="6" id="KW-1185">Reference proteome</keyword>
<dbReference type="Gene3D" id="1.50.10.100">
    <property type="entry name" value="Chondroitin AC/alginate lyase"/>
    <property type="match status" value="1"/>
</dbReference>
<evidence type="ECO:0000313" key="6">
    <source>
        <dbReference type="Proteomes" id="UP001498398"/>
    </source>
</evidence>
<keyword evidence="1 3" id="KW-0732">Signal</keyword>
<evidence type="ECO:0000256" key="3">
    <source>
        <dbReference type="SAM" id="SignalP"/>
    </source>
</evidence>
<comment type="caution">
    <text evidence="5">The sequence shown here is derived from an EMBL/GenBank/DDBJ whole genome shotgun (WGS) entry which is preliminary data.</text>
</comment>
<feature type="chain" id="PRO_5046460349" description="Alginate lyase domain-containing protein" evidence="3">
    <location>
        <begin position="27"/>
        <end position="399"/>
    </location>
</feature>
<dbReference type="Proteomes" id="UP001498398">
    <property type="component" value="Unassembled WGS sequence"/>
</dbReference>
<gene>
    <name evidence="5" type="ORF">VKT23_015546</name>
</gene>
<proteinExistence type="predicted"/>
<evidence type="ECO:0000259" key="4">
    <source>
        <dbReference type="Pfam" id="PF05426"/>
    </source>
</evidence>